<comment type="similarity">
    <text evidence="3">Belongs to the CoaE family.</text>
</comment>
<comment type="pathway">
    <text evidence="3">Cofactor biosynthesis; coenzyme A biosynthesis; CoA from (R)-pantothenate: step 5/5.</text>
</comment>
<keyword evidence="1 3" id="KW-0547">Nucleotide-binding</keyword>
<proteinExistence type="inferred from homology"/>
<dbReference type="AlphaFoldDB" id="A0A4Q2EH52"/>
<keyword evidence="6" id="KW-1185">Reference proteome</keyword>
<dbReference type="GO" id="GO:0015937">
    <property type="term" value="P:coenzyme A biosynthetic process"/>
    <property type="evidence" value="ECO:0007669"/>
    <property type="project" value="UniProtKB-UniRule"/>
</dbReference>
<comment type="catalytic activity">
    <reaction evidence="3">
        <text>3'-dephospho-CoA + ATP = ADP + CoA + H(+)</text>
        <dbReference type="Rhea" id="RHEA:18245"/>
        <dbReference type="ChEBI" id="CHEBI:15378"/>
        <dbReference type="ChEBI" id="CHEBI:30616"/>
        <dbReference type="ChEBI" id="CHEBI:57287"/>
        <dbReference type="ChEBI" id="CHEBI:57328"/>
        <dbReference type="ChEBI" id="CHEBI:456216"/>
        <dbReference type="EC" id="2.7.1.24"/>
    </reaction>
</comment>
<dbReference type="InterPro" id="IPR001977">
    <property type="entry name" value="Depp_CoAkinase"/>
</dbReference>
<protein>
    <recommendedName>
        <fullName evidence="3 4">Dephospho-CoA kinase</fullName>
        <ecNumber evidence="3 4">2.7.1.24</ecNumber>
    </recommendedName>
    <alternativeName>
        <fullName evidence="3">Dephosphocoenzyme A kinase</fullName>
    </alternativeName>
</protein>
<comment type="subcellular location">
    <subcellularLocation>
        <location evidence="3">Cytoplasm</location>
    </subcellularLocation>
</comment>
<dbReference type="HAMAP" id="MF_00376">
    <property type="entry name" value="Dephospho_CoA_kinase"/>
    <property type="match status" value="1"/>
</dbReference>
<sequence>MGARIAVTGGIASGKSAVAELLARHGAVIIDSDAVAREVVEPGTPALDAIVEHFGPGMLTADGALDRAALARVVFADPEARAVLEGITHPAIRERAEWLRAHAEPGAIVIDVVPLLVEAGLAERFDLVIVVDVDEQTQRRRLMARNGLSQEEAELRIGAQASRHRRLAAADVIISNAGDRHALEAAVDELWDRLRALRAGTAV</sequence>
<dbReference type="NCBIfam" id="TIGR00152">
    <property type="entry name" value="dephospho-CoA kinase"/>
    <property type="match status" value="1"/>
</dbReference>
<gene>
    <name evidence="3" type="primary">coaE</name>
    <name evidence="5" type="ORF">C1706_07575</name>
</gene>
<dbReference type="UniPathway" id="UPA00241">
    <property type="reaction ID" value="UER00356"/>
</dbReference>
<dbReference type="Gene3D" id="3.40.50.300">
    <property type="entry name" value="P-loop containing nucleotide triphosphate hydrolases"/>
    <property type="match status" value="1"/>
</dbReference>
<dbReference type="Proteomes" id="UP000290624">
    <property type="component" value="Unassembled WGS sequence"/>
</dbReference>
<dbReference type="GO" id="GO:0005524">
    <property type="term" value="F:ATP binding"/>
    <property type="evidence" value="ECO:0007669"/>
    <property type="project" value="UniProtKB-UniRule"/>
</dbReference>
<dbReference type="OrthoDB" id="9812943at2"/>
<dbReference type="EC" id="2.7.1.24" evidence="3 4"/>
<dbReference type="RefSeq" id="WP_129458616.1">
    <property type="nucleotide sequence ID" value="NZ_PPCV01000004.1"/>
</dbReference>
<dbReference type="Pfam" id="PF01121">
    <property type="entry name" value="CoaE"/>
    <property type="match status" value="1"/>
</dbReference>
<evidence type="ECO:0000256" key="2">
    <source>
        <dbReference type="ARBA" id="ARBA00022840"/>
    </source>
</evidence>
<dbReference type="SUPFAM" id="SSF52540">
    <property type="entry name" value="P-loop containing nucleoside triphosphate hydrolases"/>
    <property type="match status" value="1"/>
</dbReference>
<dbReference type="CDD" id="cd02022">
    <property type="entry name" value="DPCK"/>
    <property type="match status" value="1"/>
</dbReference>
<dbReference type="PROSITE" id="PS51219">
    <property type="entry name" value="DPCK"/>
    <property type="match status" value="1"/>
</dbReference>
<evidence type="ECO:0000313" key="6">
    <source>
        <dbReference type="Proteomes" id="UP000290624"/>
    </source>
</evidence>
<dbReference type="GO" id="GO:0004140">
    <property type="term" value="F:dephospho-CoA kinase activity"/>
    <property type="evidence" value="ECO:0007669"/>
    <property type="project" value="UniProtKB-UniRule"/>
</dbReference>
<accession>A0A4Q2EH52</accession>
<keyword evidence="3" id="KW-0963">Cytoplasm</keyword>
<evidence type="ECO:0000313" key="5">
    <source>
        <dbReference type="EMBL" id="RXW32393.1"/>
    </source>
</evidence>
<feature type="binding site" evidence="3">
    <location>
        <begin position="12"/>
        <end position="17"/>
    </location>
    <ligand>
        <name>ATP</name>
        <dbReference type="ChEBI" id="CHEBI:30616"/>
    </ligand>
</feature>
<name>A0A4Q2EH52_9ACTN</name>
<dbReference type="PANTHER" id="PTHR10695">
    <property type="entry name" value="DEPHOSPHO-COA KINASE-RELATED"/>
    <property type="match status" value="1"/>
</dbReference>
<comment type="caution">
    <text evidence="5">The sequence shown here is derived from an EMBL/GenBank/DDBJ whole genome shotgun (WGS) entry which is preliminary data.</text>
</comment>
<keyword evidence="3 5" id="KW-0418">Kinase</keyword>
<keyword evidence="2 3" id="KW-0067">ATP-binding</keyword>
<organism evidence="5 6">
    <name type="scientific">Propioniciclava flava</name>
    <dbReference type="NCBI Taxonomy" id="2072026"/>
    <lineage>
        <taxon>Bacteria</taxon>
        <taxon>Bacillati</taxon>
        <taxon>Actinomycetota</taxon>
        <taxon>Actinomycetes</taxon>
        <taxon>Propionibacteriales</taxon>
        <taxon>Propionibacteriaceae</taxon>
        <taxon>Propioniciclava</taxon>
    </lineage>
</organism>
<dbReference type="GO" id="GO:0005737">
    <property type="term" value="C:cytoplasm"/>
    <property type="evidence" value="ECO:0007669"/>
    <property type="project" value="UniProtKB-SubCell"/>
</dbReference>
<dbReference type="EMBL" id="PPCV01000004">
    <property type="protein sequence ID" value="RXW32393.1"/>
    <property type="molecule type" value="Genomic_DNA"/>
</dbReference>
<evidence type="ECO:0000256" key="3">
    <source>
        <dbReference type="HAMAP-Rule" id="MF_00376"/>
    </source>
</evidence>
<dbReference type="NCBIfam" id="NF002879">
    <property type="entry name" value="PRK03333.1"/>
    <property type="match status" value="1"/>
</dbReference>
<reference evidence="5 6" key="1">
    <citation type="submission" date="2018-01" db="EMBL/GenBank/DDBJ databases">
        <title>Lactibacter flavus gen. nov., sp. nov., a novel bacterium of the family Propionibacteriaceae isolated from raw milk and dairy products.</title>
        <authorList>
            <person name="Wenning M."/>
            <person name="Breitenwieser F."/>
            <person name="Huptas C."/>
            <person name="von Neubeck M."/>
            <person name="Busse H.-J."/>
            <person name="Scherer S."/>
        </authorList>
    </citation>
    <scope>NUCLEOTIDE SEQUENCE [LARGE SCALE GENOMIC DNA]</scope>
    <source>
        <strain evidence="5 6">VG341</strain>
    </source>
</reference>
<keyword evidence="3" id="KW-0173">Coenzyme A biosynthesis</keyword>
<keyword evidence="3" id="KW-0808">Transferase</keyword>
<evidence type="ECO:0000256" key="1">
    <source>
        <dbReference type="ARBA" id="ARBA00022741"/>
    </source>
</evidence>
<evidence type="ECO:0000256" key="4">
    <source>
        <dbReference type="NCBIfam" id="TIGR00152"/>
    </source>
</evidence>
<dbReference type="InterPro" id="IPR027417">
    <property type="entry name" value="P-loop_NTPase"/>
</dbReference>
<dbReference type="PANTHER" id="PTHR10695:SF46">
    <property type="entry name" value="BIFUNCTIONAL COENZYME A SYNTHASE-RELATED"/>
    <property type="match status" value="1"/>
</dbReference>
<comment type="function">
    <text evidence="3">Catalyzes the phosphorylation of the 3'-hydroxyl group of dephosphocoenzyme A to form coenzyme A.</text>
</comment>